<dbReference type="InterPro" id="IPR037066">
    <property type="entry name" value="Plug_dom_sf"/>
</dbReference>
<comment type="subcellular location">
    <subcellularLocation>
        <location evidence="1">Cell outer membrane</location>
        <topology evidence="1">Multi-pass membrane protein</topology>
    </subcellularLocation>
</comment>
<name>A0ABX5XTZ8_9BACT</name>
<evidence type="ECO:0000256" key="8">
    <source>
        <dbReference type="SAM" id="MobiDB-lite"/>
    </source>
</evidence>
<protein>
    <submittedName>
        <fullName evidence="10">Vitamin B12 transporter BtuB</fullName>
    </submittedName>
</protein>
<feature type="domain" description="TonB-dependent receptor plug" evidence="9">
    <location>
        <begin position="164"/>
        <end position="271"/>
    </location>
</feature>
<keyword evidence="2" id="KW-0813">Transport</keyword>
<dbReference type="SUPFAM" id="SSF56935">
    <property type="entry name" value="Porins"/>
    <property type="match status" value="1"/>
</dbReference>
<proteinExistence type="predicted"/>
<evidence type="ECO:0000256" key="6">
    <source>
        <dbReference type="ARBA" id="ARBA00023136"/>
    </source>
</evidence>
<dbReference type="Gene3D" id="2.170.130.10">
    <property type="entry name" value="TonB-dependent receptor, plug domain"/>
    <property type="match status" value="1"/>
</dbReference>
<sequence length="832" mass="91902">MKRTTLAALCCLGLSLETWSVGQEPAPKRLGLTAIGQLAEGGQQTPGELVPATVEPPPGEPPPGEPLPAESLTDGGLGAADADDTDAAAVETESDSQGEEEPAAEDQESLADTLGFDLSALEDFAEQPLLVPVEAPATLATLDTIDEIAPISIGGGIPAISRITPAAVTRIGAPTIWSSGARNLDELLDILVPNFQHVHQVATGPKMGMRGIISDRDDKILLKVNGRIMNNRGESGAYHERDLPLLGDLHLVDVLRGPGGATDGPGAIAGVINLQTHTGLTFQGLDATVRQGFIDEFTATELRYGRKFDEDTGVFVYYGIATQDGADQSDAPLVFGRSFLARDNIPVTAGEPVTFNVQDDGRGYRSKPKHKFHAQVTDGNLNAWVRYTRGGQQIDPDRRDVAVAPAGEANPGDSFADLQTSQAGYQQLTFAGKYLFECTESLNVEWMASWDLFDFERFTPRDGIITNREDEFYTRLLARWTPNERHTLAFGTALSYEWFGLPSPGYPGLPANVEGVPAPIEGPWETDTFSLMGEYVLRFNERWTAFAGLRSDKHSYSEWLLSPRTALVFAPNEQDTYKAIWSVANRRATDGDLRRQFVEQGSFSEAEENESAEFRYERRPCDHLYFGASGFYQYYTAIGFNPTPTVRRQTVLGKFKMAGLELESSYRTECYQWSLSHSYTQLISGFLPDITRNQGISAEPYGFGNDLVSWSPHLTKLYANREWNSLWSTSGSLRAYWGFPGDEDLANYNESLPAPNGFLPYIDPGYKKAFRGSYFLDFGIQRKICCGQGRMRLDFYNVLGWIDRDLNKRNVLRRAYYRSEAAAIALTVQRTF</sequence>
<evidence type="ECO:0000256" key="1">
    <source>
        <dbReference type="ARBA" id="ARBA00004571"/>
    </source>
</evidence>
<evidence type="ECO:0000259" key="9">
    <source>
        <dbReference type="Pfam" id="PF07715"/>
    </source>
</evidence>
<keyword evidence="7" id="KW-0998">Cell outer membrane</keyword>
<dbReference type="InterPro" id="IPR012910">
    <property type="entry name" value="Plug_dom"/>
</dbReference>
<keyword evidence="4" id="KW-0812">Transmembrane</keyword>
<dbReference type="PANTHER" id="PTHR30069">
    <property type="entry name" value="TONB-DEPENDENT OUTER MEMBRANE RECEPTOR"/>
    <property type="match status" value="1"/>
</dbReference>
<keyword evidence="3" id="KW-1134">Transmembrane beta strand</keyword>
<accession>A0ABX5XTZ8</accession>
<dbReference type="RefSeq" id="WP_145211943.1">
    <property type="nucleotide sequence ID" value="NZ_CP036432.1"/>
</dbReference>
<evidence type="ECO:0000256" key="3">
    <source>
        <dbReference type="ARBA" id="ARBA00022452"/>
    </source>
</evidence>
<gene>
    <name evidence="10" type="primary">btuB</name>
    <name evidence="10" type="ORF">TBK1r_30660</name>
</gene>
<evidence type="ECO:0000313" key="11">
    <source>
        <dbReference type="Proteomes" id="UP000318081"/>
    </source>
</evidence>
<dbReference type="Proteomes" id="UP000318081">
    <property type="component" value="Chromosome"/>
</dbReference>
<dbReference type="InterPro" id="IPR039426">
    <property type="entry name" value="TonB-dep_rcpt-like"/>
</dbReference>
<dbReference type="EMBL" id="CP036432">
    <property type="protein sequence ID" value="QDV84121.1"/>
    <property type="molecule type" value="Genomic_DNA"/>
</dbReference>
<dbReference type="PANTHER" id="PTHR30069:SF29">
    <property type="entry name" value="HEMOGLOBIN AND HEMOGLOBIN-HAPTOGLOBIN-BINDING PROTEIN 1-RELATED"/>
    <property type="match status" value="1"/>
</dbReference>
<evidence type="ECO:0000313" key="10">
    <source>
        <dbReference type="EMBL" id="QDV84121.1"/>
    </source>
</evidence>
<reference evidence="10 11" key="1">
    <citation type="submission" date="2019-02" db="EMBL/GenBank/DDBJ databases">
        <title>Deep-cultivation of Planctomycetes and their phenomic and genomic characterization uncovers novel biology.</title>
        <authorList>
            <person name="Wiegand S."/>
            <person name="Jogler M."/>
            <person name="Boedeker C."/>
            <person name="Pinto D."/>
            <person name="Vollmers J."/>
            <person name="Rivas-Marin E."/>
            <person name="Kohn T."/>
            <person name="Peeters S.H."/>
            <person name="Heuer A."/>
            <person name="Rast P."/>
            <person name="Oberbeckmann S."/>
            <person name="Bunk B."/>
            <person name="Jeske O."/>
            <person name="Meyerdierks A."/>
            <person name="Storesund J.E."/>
            <person name="Kallscheuer N."/>
            <person name="Luecker S."/>
            <person name="Lage O.M."/>
            <person name="Pohl T."/>
            <person name="Merkel B.J."/>
            <person name="Hornburger P."/>
            <person name="Mueller R.-W."/>
            <person name="Bruemmer F."/>
            <person name="Labrenz M."/>
            <person name="Spormann A.M."/>
            <person name="Op den Camp H."/>
            <person name="Overmann J."/>
            <person name="Amann R."/>
            <person name="Jetten M.S.M."/>
            <person name="Mascher T."/>
            <person name="Medema M.H."/>
            <person name="Devos D.P."/>
            <person name="Kaster A.-K."/>
            <person name="Ovreas L."/>
            <person name="Rohde M."/>
            <person name="Galperin M.Y."/>
            <person name="Jogler C."/>
        </authorList>
    </citation>
    <scope>NUCLEOTIDE SEQUENCE [LARGE SCALE GENOMIC DNA]</scope>
    <source>
        <strain evidence="10 11">TBK1r</strain>
    </source>
</reference>
<dbReference type="Gene3D" id="2.40.170.20">
    <property type="entry name" value="TonB-dependent receptor, beta-barrel domain"/>
    <property type="match status" value="1"/>
</dbReference>
<evidence type="ECO:0000256" key="2">
    <source>
        <dbReference type="ARBA" id="ARBA00022448"/>
    </source>
</evidence>
<evidence type="ECO:0000256" key="5">
    <source>
        <dbReference type="ARBA" id="ARBA00022729"/>
    </source>
</evidence>
<feature type="region of interest" description="Disordered" evidence="8">
    <location>
        <begin position="42"/>
        <end position="109"/>
    </location>
</feature>
<keyword evidence="6" id="KW-0472">Membrane</keyword>
<evidence type="ECO:0000256" key="7">
    <source>
        <dbReference type="ARBA" id="ARBA00023237"/>
    </source>
</evidence>
<feature type="compositionally biased region" description="Acidic residues" evidence="8">
    <location>
        <begin position="81"/>
        <end position="109"/>
    </location>
</feature>
<keyword evidence="11" id="KW-1185">Reference proteome</keyword>
<organism evidence="10 11">
    <name type="scientific">Stieleria magnilauensis</name>
    <dbReference type="NCBI Taxonomy" id="2527963"/>
    <lineage>
        <taxon>Bacteria</taxon>
        <taxon>Pseudomonadati</taxon>
        <taxon>Planctomycetota</taxon>
        <taxon>Planctomycetia</taxon>
        <taxon>Pirellulales</taxon>
        <taxon>Pirellulaceae</taxon>
        <taxon>Stieleria</taxon>
    </lineage>
</organism>
<feature type="compositionally biased region" description="Pro residues" evidence="8">
    <location>
        <begin position="54"/>
        <end position="66"/>
    </location>
</feature>
<keyword evidence="5" id="KW-0732">Signal</keyword>
<evidence type="ECO:0000256" key="4">
    <source>
        <dbReference type="ARBA" id="ARBA00022692"/>
    </source>
</evidence>
<dbReference type="InterPro" id="IPR036942">
    <property type="entry name" value="Beta-barrel_TonB_sf"/>
</dbReference>
<dbReference type="Pfam" id="PF07715">
    <property type="entry name" value="Plug"/>
    <property type="match status" value="1"/>
</dbReference>